<reference evidence="4" key="2">
    <citation type="submission" date="2020-11" db="EMBL/GenBank/DDBJ databases">
        <authorList>
            <person name="Cecchin M."/>
            <person name="Marcolungo L."/>
            <person name="Rossato M."/>
            <person name="Girolomoni L."/>
            <person name="Cosentino E."/>
            <person name="Cuine S."/>
            <person name="Li-Beisson Y."/>
            <person name="Delledonne M."/>
            <person name="Ballottari M."/>
        </authorList>
    </citation>
    <scope>NUCLEOTIDE SEQUENCE</scope>
    <source>
        <strain evidence="4">211/11P</strain>
        <tissue evidence="4">Whole cell</tissue>
    </source>
</reference>
<dbReference type="CDD" id="cd13971">
    <property type="entry name" value="ADCK2-like"/>
    <property type="match status" value="1"/>
</dbReference>
<keyword evidence="5" id="KW-1185">Reference proteome</keyword>
<comment type="caution">
    <text evidence="4">The sequence shown here is derived from an EMBL/GenBank/DDBJ whole genome shotgun (WGS) entry which is preliminary data.</text>
</comment>
<comment type="similarity">
    <text evidence="1">Belongs to the protein kinase superfamily. ADCK protein kinase family.</text>
</comment>
<dbReference type="InterPro" id="IPR052402">
    <property type="entry name" value="ADCK_kinase"/>
</dbReference>
<accession>A0A9D4TNB5</accession>
<dbReference type="PANTHER" id="PTHR45890:SF1">
    <property type="entry name" value="AARF DOMAIN CONTAINING KINASE 2"/>
    <property type="match status" value="1"/>
</dbReference>
<dbReference type="EMBL" id="SIDB01000007">
    <property type="protein sequence ID" value="KAI3430417.1"/>
    <property type="molecule type" value="Genomic_DNA"/>
</dbReference>
<dbReference type="PANTHER" id="PTHR45890">
    <property type="entry name" value="AARF DOMAIN CONTAINING KINASE 2 (PREDICTED)"/>
    <property type="match status" value="1"/>
</dbReference>
<evidence type="ECO:0000259" key="3">
    <source>
        <dbReference type="Pfam" id="PF03109"/>
    </source>
</evidence>
<organism evidence="4 5">
    <name type="scientific">Chlorella vulgaris</name>
    <name type="common">Green alga</name>
    <dbReference type="NCBI Taxonomy" id="3077"/>
    <lineage>
        <taxon>Eukaryota</taxon>
        <taxon>Viridiplantae</taxon>
        <taxon>Chlorophyta</taxon>
        <taxon>core chlorophytes</taxon>
        <taxon>Trebouxiophyceae</taxon>
        <taxon>Chlorellales</taxon>
        <taxon>Chlorellaceae</taxon>
        <taxon>Chlorella clade</taxon>
        <taxon>Chlorella</taxon>
    </lineage>
</organism>
<evidence type="ECO:0000256" key="2">
    <source>
        <dbReference type="SAM" id="Phobius"/>
    </source>
</evidence>
<dbReference type="SUPFAM" id="SSF56112">
    <property type="entry name" value="Protein kinase-like (PK-like)"/>
    <property type="match status" value="1"/>
</dbReference>
<protein>
    <recommendedName>
        <fullName evidence="3">ABC1 atypical kinase-like domain-containing protein</fullName>
    </recommendedName>
</protein>
<dbReference type="InterPro" id="IPR044095">
    <property type="entry name" value="ADCK2_dom"/>
</dbReference>
<keyword evidence="2" id="KW-1133">Transmembrane helix</keyword>
<feature type="domain" description="ABC1 atypical kinase-like" evidence="3">
    <location>
        <begin position="337"/>
        <end position="546"/>
    </location>
</feature>
<dbReference type="InterPro" id="IPR004147">
    <property type="entry name" value="ABC1_dom"/>
</dbReference>
<dbReference type="Proteomes" id="UP001055712">
    <property type="component" value="Unassembled WGS sequence"/>
</dbReference>
<dbReference type="InterPro" id="IPR011009">
    <property type="entry name" value="Kinase-like_dom_sf"/>
</dbReference>
<dbReference type="AlphaFoldDB" id="A0A9D4TNB5"/>
<proteinExistence type="inferred from homology"/>
<evidence type="ECO:0000313" key="4">
    <source>
        <dbReference type="EMBL" id="KAI3430417.1"/>
    </source>
</evidence>
<name>A0A9D4TNB5_CHLVU</name>
<dbReference type="OrthoDB" id="1290869at2759"/>
<evidence type="ECO:0000313" key="5">
    <source>
        <dbReference type="Proteomes" id="UP001055712"/>
    </source>
</evidence>
<reference evidence="4" key="1">
    <citation type="journal article" date="2019" name="Plant J.">
        <title>Chlorella vulgaris genome assembly and annotation reveals the molecular basis for metabolic acclimation to high light conditions.</title>
        <authorList>
            <person name="Cecchin M."/>
            <person name="Marcolungo L."/>
            <person name="Rossato M."/>
            <person name="Girolomoni L."/>
            <person name="Cosentino E."/>
            <person name="Cuine S."/>
            <person name="Li-Beisson Y."/>
            <person name="Delledonne M."/>
            <person name="Ballottari M."/>
        </authorList>
    </citation>
    <scope>NUCLEOTIDE SEQUENCE</scope>
    <source>
        <strain evidence="4">211/11P</strain>
    </source>
</reference>
<evidence type="ECO:0000256" key="1">
    <source>
        <dbReference type="ARBA" id="ARBA00009670"/>
    </source>
</evidence>
<feature type="transmembrane region" description="Helical" evidence="2">
    <location>
        <begin position="195"/>
        <end position="214"/>
    </location>
</feature>
<keyword evidence="2" id="KW-0472">Membrane</keyword>
<dbReference type="Pfam" id="PF03109">
    <property type="entry name" value="ABC1"/>
    <property type="match status" value="2"/>
</dbReference>
<feature type="domain" description="ABC1 atypical kinase-like" evidence="3">
    <location>
        <begin position="261"/>
        <end position="314"/>
    </location>
</feature>
<keyword evidence="2" id="KW-0812">Transmembrane</keyword>
<gene>
    <name evidence="4" type="ORF">D9Q98_005012</name>
</gene>
<sequence>MRAACRAAKSAVRQLQPCEAAASRAAASGESLSASSLYAMAQLERASQLGLRQLSELKASLQGLTADLADLQHRVPLLVRSIWGKQSEAVLDALRERRITAHRLIARWEEAEHRLVAVANSLATLQNGQRMLAVGVPLAAAQLWPRTAYAYHVPQPEAQQAPNLRLELSLGEIRAVVARLVAALREELAVMLRGLFLFSLFLPAIVTAPICLLADVHRERWLQLLLWTLERAGPAFIKWGQWAATRPDLFPPDLCSSLQSLQTKAPTHAHRHTVAAVERAFGAPIGELFSEFEQKPVASGSIAQVYRAQLSERGAQLAGTRTRGGLLPLRRKRLFKPGGDVAVKVRHPGVTTLIERDFTLMRRGAALLAVLPLVGSPAIKESVMQFGAPLREQLDLVTEAAHLEAFGKNFRHWRGVSFPQPAAPPLVSSEVLVETFEEGELISKYIGTDLKYNRKLADLGLHCYLKMLMKDNFIHADLHPGNILVRLEEPLKGSSLAALGNWLRIDLKLPRLVLLDVGMIARLSSEDQHNLVGFFKGLTSMNGAELADSIMTFAEEQPPNPLAFRGDMASLFDSLDPELLRTNTPDVISSMMDMIRKHQVHLKGIVSTVVITTMVLEGWSTKLNPDIRIMETLRDLLPQNWGVRVSKNLDRRFSCDSLALAAI</sequence>